<keyword evidence="17" id="KW-1185">Reference proteome</keyword>
<feature type="site" description="Essential for catalytic activity" evidence="14">
    <location>
        <position position="128"/>
    </location>
</feature>
<dbReference type="Gene3D" id="3.40.50.10990">
    <property type="entry name" value="GTP cyclohydrolase II"/>
    <property type="match status" value="1"/>
</dbReference>
<dbReference type="GO" id="GO:0000287">
    <property type="term" value="F:magnesium ion binding"/>
    <property type="evidence" value="ECO:0007669"/>
    <property type="project" value="UniProtKB-UniRule"/>
</dbReference>
<comment type="cofactor">
    <cofactor evidence="2">
        <name>Mn(2+)</name>
        <dbReference type="ChEBI" id="CHEBI:29035"/>
    </cofactor>
</comment>
<dbReference type="NCBIfam" id="TIGR00506">
    <property type="entry name" value="ribB"/>
    <property type="match status" value="1"/>
</dbReference>
<evidence type="ECO:0000256" key="6">
    <source>
        <dbReference type="ARBA" id="ARBA00008976"/>
    </source>
</evidence>
<comment type="catalytic activity">
    <reaction evidence="1 14">
        <text>D-ribulose 5-phosphate = (2S)-2-hydroxy-3-oxobutyl phosphate + formate + H(+)</text>
        <dbReference type="Rhea" id="RHEA:18457"/>
        <dbReference type="ChEBI" id="CHEBI:15378"/>
        <dbReference type="ChEBI" id="CHEBI:15740"/>
        <dbReference type="ChEBI" id="CHEBI:58121"/>
        <dbReference type="ChEBI" id="CHEBI:58830"/>
        <dbReference type="EC" id="4.1.99.12"/>
    </reaction>
</comment>
<keyword evidence="13 14" id="KW-0456">Lyase</keyword>
<feature type="domain" description="GTP cyclohydrolase II" evidence="15">
    <location>
        <begin position="211"/>
        <end position="359"/>
    </location>
</feature>
<accession>A0A917CSE1</accession>
<feature type="binding site" evidence="14">
    <location>
        <position position="145"/>
    </location>
    <ligand>
        <name>Mg(2+)</name>
        <dbReference type="ChEBI" id="CHEBI:18420"/>
        <label>2</label>
    </ligand>
</feature>
<keyword evidence="9 14" id="KW-0686">Riboflavin biosynthesis</keyword>
<dbReference type="GO" id="GO:0005829">
    <property type="term" value="C:cytosol"/>
    <property type="evidence" value="ECO:0007669"/>
    <property type="project" value="TreeGrafter"/>
</dbReference>
<feature type="binding site" evidence="14">
    <location>
        <position position="34"/>
    </location>
    <ligand>
        <name>D-ribulose 5-phosphate</name>
        <dbReference type="ChEBI" id="CHEBI:58121"/>
    </ligand>
</feature>
<comment type="cofactor">
    <cofactor evidence="14">
        <name>Mg(2+)</name>
        <dbReference type="ChEBI" id="CHEBI:18420"/>
    </cofactor>
    <cofactor evidence="14">
        <name>Mn(2+)</name>
        <dbReference type="ChEBI" id="CHEBI:29035"/>
    </cofactor>
    <text evidence="14">Binds 2 divalent metal cations per subunit. Magnesium or manganese.</text>
</comment>
<reference evidence="16" key="2">
    <citation type="submission" date="2020-09" db="EMBL/GenBank/DDBJ databases">
        <authorList>
            <person name="Sun Q."/>
            <person name="Zhou Y."/>
        </authorList>
    </citation>
    <scope>NUCLEOTIDE SEQUENCE</scope>
    <source>
        <strain evidence="16">CGMCC 1.12181</strain>
    </source>
</reference>
<organism evidence="16 17">
    <name type="scientific">Marinicella pacifica</name>
    <dbReference type="NCBI Taxonomy" id="1171543"/>
    <lineage>
        <taxon>Bacteria</taxon>
        <taxon>Pseudomonadati</taxon>
        <taxon>Pseudomonadota</taxon>
        <taxon>Gammaproteobacteria</taxon>
        <taxon>Lysobacterales</taxon>
        <taxon>Marinicellaceae</taxon>
        <taxon>Marinicella</taxon>
    </lineage>
</organism>
<feature type="binding site" evidence="14">
    <location>
        <position position="30"/>
    </location>
    <ligand>
        <name>Mg(2+)</name>
        <dbReference type="ChEBI" id="CHEBI:18420"/>
        <label>2</label>
    </ligand>
</feature>
<dbReference type="Pfam" id="PF00926">
    <property type="entry name" value="DHBP_synthase"/>
    <property type="match status" value="1"/>
</dbReference>
<evidence type="ECO:0000256" key="4">
    <source>
        <dbReference type="ARBA" id="ARBA00004904"/>
    </source>
</evidence>
<comment type="subunit">
    <text evidence="14">Homodimer.</text>
</comment>
<dbReference type="Proteomes" id="UP000605253">
    <property type="component" value="Unassembled WGS sequence"/>
</dbReference>
<dbReference type="InterPro" id="IPR032677">
    <property type="entry name" value="GTP_cyclohydro_II"/>
</dbReference>
<keyword evidence="11 14" id="KW-0460">Magnesium</keyword>
<evidence type="ECO:0000256" key="10">
    <source>
        <dbReference type="ARBA" id="ARBA00022723"/>
    </source>
</evidence>
<evidence type="ECO:0000256" key="1">
    <source>
        <dbReference type="ARBA" id="ARBA00000141"/>
    </source>
</evidence>
<evidence type="ECO:0000256" key="2">
    <source>
        <dbReference type="ARBA" id="ARBA00001936"/>
    </source>
</evidence>
<dbReference type="Gene3D" id="3.90.870.10">
    <property type="entry name" value="DHBP synthase"/>
    <property type="match status" value="1"/>
</dbReference>
<dbReference type="GO" id="GO:0008686">
    <property type="term" value="F:3,4-dihydroxy-2-butanone-4-phosphate synthase activity"/>
    <property type="evidence" value="ECO:0007669"/>
    <property type="project" value="UniProtKB-UniRule"/>
</dbReference>
<dbReference type="SUPFAM" id="SSF55821">
    <property type="entry name" value="YrdC/RibB"/>
    <property type="match status" value="1"/>
</dbReference>
<evidence type="ECO:0000256" key="14">
    <source>
        <dbReference type="HAMAP-Rule" id="MF_00180"/>
    </source>
</evidence>
<feature type="site" description="Essential for catalytic activity" evidence="14">
    <location>
        <position position="166"/>
    </location>
</feature>
<comment type="similarity">
    <text evidence="5">In the N-terminal section; belongs to the DHBP synthase family.</text>
</comment>
<dbReference type="GO" id="GO:0009231">
    <property type="term" value="P:riboflavin biosynthetic process"/>
    <property type="evidence" value="ECO:0007669"/>
    <property type="project" value="UniProtKB-UniRule"/>
</dbReference>
<dbReference type="HAMAP" id="MF_00180">
    <property type="entry name" value="RibB"/>
    <property type="match status" value="1"/>
</dbReference>
<dbReference type="GO" id="GO:0003935">
    <property type="term" value="F:GTP cyclohydrolase II activity"/>
    <property type="evidence" value="ECO:0007669"/>
    <property type="project" value="TreeGrafter"/>
</dbReference>
<reference evidence="16" key="1">
    <citation type="journal article" date="2014" name="Int. J. Syst. Evol. Microbiol.">
        <title>Complete genome sequence of Corynebacterium casei LMG S-19264T (=DSM 44701T), isolated from a smear-ripened cheese.</title>
        <authorList>
            <consortium name="US DOE Joint Genome Institute (JGI-PGF)"/>
            <person name="Walter F."/>
            <person name="Albersmeier A."/>
            <person name="Kalinowski J."/>
            <person name="Ruckert C."/>
        </authorList>
    </citation>
    <scope>NUCLEOTIDE SEQUENCE</scope>
    <source>
        <strain evidence="16">CGMCC 1.12181</strain>
    </source>
</reference>
<dbReference type="PANTHER" id="PTHR21327">
    <property type="entry name" value="GTP CYCLOHYDROLASE II-RELATED"/>
    <property type="match status" value="1"/>
</dbReference>
<comment type="caution">
    <text evidence="16">The sequence shown here is derived from an EMBL/GenBank/DDBJ whole genome shotgun (WGS) entry which is preliminary data.</text>
</comment>
<evidence type="ECO:0000256" key="7">
    <source>
        <dbReference type="ARBA" id="ARBA00012153"/>
    </source>
</evidence>
<evidence type="ECO:0000256" key="11">
    <source>
        <dbReference type="ARBA" id="ARBA00022842"/>
    </source>
</evidence>
<sequence>MPLNLNSTVELIEDIKAGKMIIMMDDEERENEGDLIIAANAITPEVVNFMTKHARGLICLTLTREKCEQLKLPLMVHENTAQLATNFTVSIDAAHGITTGISAYDRYKTIIDAVEVNAKPEDLVMPGHIFPLMAEPGGVLSRAGHTEAGCDMALLAGRTPAAVIVEIMNEDGSMARRDDLMKFSKQHGIKIGTIADLIEYRSMNETTVTVVDEFEYDTQWGSFKVKKYKDAIANCDHLAFYRGTMKPDNPVPVRVQFGHFFRELRGLDSNDDYWTAQRAMKTIADRGEGVLVILNSNESVPIDIDDQFNQQKKRESVYQNVGVGSQILKDLNVGEMQLMSPEARYPALSGFGLTISEYLKYEK</sequence>
<gene>
    <name evidence="14 16" type="primary">ribB</name>
    <name evidence="16" type="ORF">GCM10011365_17120</name>
</gene>
<dbReference type="GO" id="GO:0030145">
    <property type="term" value="F:manganese ion binding"/>
    <property type="evidence" value="ECO:0007669"/>
    <property type="project" value="UniProtKB-UniRule"/>
</dbReference>
<dbReference type="EC" id="4.1.99.12" evidence="7 14"/>
<dbReference type="RefSeq" id="WP_188365315.1">
    <property type="nucleotide sequence ID" value="NZ_BAABJF010000001.1"/>
</dbReference>
<evidence type="ECO:0000256" key="5">
    <source>
        <dbReference type="ARBA" id="ARBA00005520"/>
    </source>
</evidence>
<comment type="function">
    <text evidence="3 14">Catalyzes the conversion of D-ribulose 5-phosphate to formate and 3,4-dihydroxy-2-butanone 4-phosphate.</text>
</comment>
<evidence type="ECO:0000256" key="12">
    <source>
        <dbReference type="ARBA" id="ARBA00023211"/>
    </source>
</evidence>
<comment type="similarity">
    <text evidence="14">Belongs to the DHBP synthase family.</text>
</comment>
<feature type="binding site" evidence="14">
    <location>
        <begin position="29"/>
        <end position="30"/>
    </location>
    <ligand>
        <name>D-ribulose 5-phosphate</name>
        <dbReference type="ChEBI" id="CHEBI:58121"/>
    </ligand>
</feature>
<feature type="binding site" evidence="14">
    <location>
        <begin position="142"/>
        <end position="146"/>
    </location>
    <ligand>
        <name>D-ribulose 5-phosphate</name>
        <dbReference type="ChEBI" id="CHEBI:58121"/>
    </ligand>
</feature>
<dbReference type="InterPro" id="IPR000422">
    <property type="entry name" value="DHBP_synthase_RibB"/>
</dbReference>
<evidence type="ECO:0000313" key="16">
    <source>
        <dbReference type="EMBL" id="GGF96355.1"/>
    </source>
</evidence>
<dbReference type="SUPFAM" id="SSF142695">
    <property type="entry name" value="RibA-like"/>
    <property type="match status" value="1"/>
</dbReference>
<comment type="similarity">
    <text evidence="6">In the C-terminal section; belongs to the GTP cyclohydrolase II family.</text>
</comment>
<evidence type="ECO:0000256" key="9">
    <source>
        <dbReference type="ARBA" id="ARBA00022619"/>
    </source>
</evidence>
<keyword evidence="10 14" id="KW-0479">Metal-binding</keyword>
<name>A0A917CSE1_9GAMM</name>
<dbReference type="FunFam" id="3.90.870.10:FF:000001">
    <property type="entry name" value="Riboflavin biosynthesis protein RibBA"/>
    <property type="match status" value="1"/>
</dbReference>
<keyword evidence="12 14" id="KW-0464">Manganese</keyword>
<dbReference type="EMBL" id="BMEO01000006">
    <property type="protein sequence ID" value="GGF96355.1"/>
    <property type="molecule type" value="Genomic_DNA"/>
</dbReference>
<evidence type="ECO:0000256" key="8">
    <source>
        <dbReference type="ARBA" id="ARBA00018836"/>
    </source>
</evidence>
<dbReference type="Pfam" id="PF00925">
    <property type="entry name" value="GTP_cyclohydro2"/>
    <property type="match status" value="1"/>
</dbReference>
<protein>
    <recommendedName>
        <fullName evidence="8 14">3,4-dihydroxy-2-butanone 4-phosphate synthase</fullName>
        <shortName evidence="14">DHBP synthase</shortName>
        <ecNumber evidence="7 14">4.1.99.12</ecNumber>
    </recommendedName>
</protein>
<dbReference type="PANTHER" id="PTHR21327:SF34">
    <property type="entry name" value="3,4-DIHYDROXY-2-BUTANONE 4-PHOSPHATE SYNTHASE"/>
    <property type="match status" value="1"/>
</dbReference>
<evidence type="ECO:0000256" key="3">
    <source>
        <dbReference type="ARBA" id="ARBA00002284"/>
    </source>
</evidence>
<evidence type="ECO:0000256" key="13">
    <source>
        <dbReference type="ARBA" id="ARBA00023239"/>
    </source>
</evidence>
<comment type="pathway">
    <text evidence="4 14">Cofactor biosynthesis; riboflavin biosynthesis; 2-hydroxy-3-oxobutyl phosphate from D-ribulose 5-phosphate: step 1/1.</text>
</comment>
<dbReference type="AlphaFoldDB" id="A0A917CSE1"/>
<feature type="binding site" evidence="14">
    <location>
        <position position="30"/>
    </location>
    <ligand>
        <name>Mg(2+)</name>
        <dbReference type="ChEBI" id="CHEBI:18420"/>
        <label>1</label>
    </ligand>
</feature>
<evidence type="ECO:0000259" key="15">
    <source>
        <dbReference type="Pfam" id="PF00925"/>
    </source>
</evidence>
<dbReference type="InterPro" id="IPR036144">
    <property type="entry name" value="RibA-like_sf"/>
</dbReference>
<proteinExistence type="inferred from homology"/>
<dbReference type="PIRSF" id="PIRSF001259">
    <property type="entry name" value="RibA"/>
    <property type="match status" value="1"/>
</dbReference>
<dbReference type="InterPro" id="IPR017945">
    <property type="entry name" value="DHBP_synth_RibB-like_a/b_dom"/>
</dbReference>
<evidence type="ECO:0000313" key="17">
    <source>
        <dbReference type="Proteomes" id="UP000605253"/>
    </source>
</evidence>